<dbReference type="AlphaFoldDB" id="A0A8E2ETU6"/>
<dbReference type="EMBL" id="KV750435">
    <property type="protein sequence ID" value="OCL04771.1"/>
    <property type="molecule type" value="Genomic_DNA"/>
</dbReference>
<evidence type="ECO:0000313" key="2">
    <source>
        <dbReference type="EMBL" id="OCL04771.1"/>
    </source>
</evidence>
<protein>
    <submittedName>
        <fullName evidence="2">Uncharacterized protein</fullName>
    </submittedName>
</protein>
<feature type="region of interest" description="Disordered" evidence="1">
    <location>
        <begin position="1"/>
        <end position="21"/>
    </location>
</feature>
<evidence type="ECO:0000256" key="1">
    <source>
        <dbReference type="SAM" id="MobiDB-lite"/>
    </source>
</evidence>
<dbReference type="Proteomes" id="UP000250140">
    <property type="component" value="Unassembled WGS sequence"/>
</dbReference>
<gene>
    <name evidence="2" type="ORF">AOQ84DRAFT_380245</name>
</gene>
<feature type="compositionally biased region" description="Basic and acidic residues" evidence="1">
    <location>
        <begin position="1"/>
        <end position="18"/>
    </location>
</feature>
<proteinExistence type="predicted"/>
<keyword evidence="3" id="KW-1185">Reference proteome</keyword>
<reference evidence="2 3" key="1">
    <citation type="journal article" date="2016" name="Nat. Commun.">
        <title>Ectomycorrhizal ecology is imprinted in the genome of the dominant symbiotic fungus Cenococcum geophilum.</title>
        <authorList>
            <consortium name="DOE Joint Genome Institute"/>
            <person name="Peter M."/>
            <person name="Kohler A."/>
            <person name="Ohm R.A."/>
            <person name="Kuo A."/>
            <person name="Krutzmann J."/>
            <person name="Morin E."/>
            <person name="Arend M."/>
            <person name="Barry K.W."/>
            <person name="Binder M."/>
            <person name="Choi C."/>
            <person name="Clum A."/>
            <person name="Copeland A."/>
            <person name="Grisel N."/>
            <person name="Haridas S."/>
            <person name="Kipfer T."/>
            <person name="LaButti K."/>
            <person name="Lindquist E."/>
            <person name="Lipzen A."/>
            <person name="Maire R."/>
            <person name="Meier B."/>
            <person name="Mihaltcheva S."/>
            <person name="Molinier V."/>
            <person name="Murat C."/>
            <person name="Poggeler S."/>
            <person name="Quandt C.A."/>
            <person name="Sperisen C."/>
            <person name="Tritt A."/>
            <person name="Tisserant E."/>
            <person name="Crous P.W."/>
            <person name="Henrissat B."/>
            <person name="Nehls U."/>
            <person name="Egli S."/>
            <person name="Spatafora J.W."/>
            <person name="Grigoriev I.V."/>
            <person name="Martin F.M."/>
        </authorList>
    </citation>
    <scope>NUCLEOTIDE SEQUENCE [LARGE SCALE GENOMIC DNA]</scope>
    <source>
        <strain evidence="2 3">CBS 207.34</strain>
    </source>
</reference>
<sequence length="106" mass="11456">MAQKAVARDEVQKGKGHEWVFGTPGAGQHSLTRRLSGFLSGSLWLPCSLARSPAACGGRSATAPPTFWVWLSGTGFVFLDLSSTSRTQACFLRAKPAHQLFRSTFD</sequence>
<evidence type="ECO:0000313" key="3">
    <source>
        <dbReference type="Proteomes" id="UP000250140"/>
    </source>
</evidence>
<name>A0A8E2ETU6_9PEZI</name>
<accession>A0A8E2ETU6</accession>
<organism evidence="2 3">
    <name type="scientific">Glonium stellatum</name>
    <dbReference type="NCBI Taxonomy" id="574774"/>
    <lineage>
        <taxon>Eukaryota</taxon>
        <taxon>Fungi</taxon>
        <taxon>Dikarya</taxon>
        <taxon>Ascomycota</taxon>
        <taxon>Pezizomycotina</taxon>
        <taxon>Dothideomycetes</taxon>
        <taxon>Pleosporomycetidae</taxon>
        <taxon>Gloniales</taxon>
        <taxon>Gloniaceae</taxon>
        <taxon>Glonium</taxon>
    </lineage>
</organism>